<dbReference type="Gene3D" id="1.20.1250.20">
    <property type="entry name" value="MFS general substrate transporter like domains"/>
    <property type="match status" value="2"/>
</dbReference>
<evidence type="ECO:0000256" key="2">
    <source>
        <dbReference type="ARBA" id="ARBA00022448"/>
    </source>
</evidence>
<dbReference type="InterPro" id="IPR036259">
    <property type="entry name" value="MFS_trans_sf"/>
</dbReference>
<feature type="transmembrane region" description="Helical" evidence="6">
    <location>
        <begin position="378"/>
        <end position="400"/>
    </location>
</feature>
<reference evidence="8 9" key="1">
    <citation type="submission" date="2014-03" db="EMBL/GenBank/DDBJ databases">
        <title>Draft Genome Sequences of Four Burkholderia Strains.</title>
        <authorList>
            <person name="Liu X.Y."/>
            <person name="Li C.X."/>
            <person name="Xu J.H."/>
        </authorList>
    </citation>
    <scope>NUCLEOTIDE SEQUENCE [LARGE SCALE GENOMIC DNA]</scope>
    <source>
        <strain evidence="8 9">DSM 50014</strain>
    </source>
</reference>
<feature type="transmembrane region" description="Helical" evidence="6">
    <location>
        <begin position="95"/>
        <end position="113"/>
    </location>
</feature>
<dbReference type="Proteomes" id="UP000027466">
    <property type="component" value="Unassembled WGS sequence"/>
</dbReference>
<dbReference type="PANTHER" id="PTHR43791:SF36">
    <property type="entry name" value="TRANSPORTER, PUTATIVE (AFU_ORTHOLOGUE AFUA_6G08340)-RELATED"/>
    <property type="match status" value="1"/>
</dbReference>
<protein>
    <submittedName>
        <fullName evidence="8">MFS transporter</fullName>
    </submittedName>
</protein>
<dbReference type="InterPro" id="IPR011701">
    <property type="entry name" value="MFS"/>
</dbReference>
<evidence type="ECO:0000313" key="9">
    <source>
        <dbReference type="Proteomes" id="UP000027466"/>
    </source>
</evidence>
<feature type="transmembrane region" description="Helical" evidence="6">
    <location>
        <begin position="412"/>
        <end position="433"/>
    </location>
</feature>
<feature type="transmembrane region" description="Helical" evidence="6">
    <location>
        <begin position="119"/>
        <end position="141"/>
    </location>
</feature>
<evidence type="ECO:0000259" key="7">
    <source>
        <dbReference type="PROSITE" id="PS50850"/>
    </source>
</evidence>
<dbReference type="CDD" id="cd17319">
    <property type="entry name" value="MFS_ExuT_GudP_like"/>
    <property type="match status" value="1"/>
</dbReference>
<dbReference type="SUPFAM" id="SSF103473">
    <property type="entry name" value="MFS general substrate transporter"/>
    <property type="match status" value="1"/>
</dbReference>
<feature type="transmembrane region" description="Helical" evidence="6">
    <location>
        <begin position="63"/>
        <end position="83"/>
    </location>
</feature>
<keyword evidence="4 6" id="KW-1133">Transmembrane helix</keyword>
<keyword evidence="2" id="KW-0813">Transport</keyword>
<comment type="caution">
    <text evidence="8">The sequence shown here is derived from an EMBL/GenBank/DDBJ whole genome shotgun (WGS) entry which is preliminary data.</text>
</comment>
<organism evidence="8 9">
    <name type="scientific">Caballeronia glathei</name>
    <dbReference type="NCBI Taxonomy" id="60547"/>
    <lineage>
        <taxon>Bacteria</taxon>
        <taxon>Pseudomonadati</taxon>
        <taxon>Pseudomonadota</taxon>
        <taxon>Betaproteobacteria</taxon>
        <taxon>Burkholderiales</taxon>
        <taxon>Burkholderiaceae</taxon>
        <taxon>Caballeronia</taxon>
    </lineage>
</organism>
<dbReference type="InterPro" id="IPR020846">
    <property type="entry name" value="MFS_dom"/>
</dbReference>
<dbReference type="GO" id="GO:0022857">
    <property type="term" value="F:transmembrane transporter activity"/>
    <property type="evidence" value="ECO:0007669"/>
    <property type="project" value="InterPro"/>
</dbReference>
<dbReference type="EMBL" id="JFHC01000033">
    <property type="protein sequence ID" value="KDR40984.1"/>
    <property type="molecule type" value="Genomic_DNA"/>
</dbReference>
<feature type="transmembrane region" description="Helical" evidence="6">
    <location>
        <begin position="153"/>
        <end position="176"/>
    </location>
</feature>
<dbReference type="FunFam" id="1.20.1250.20:FF:000018">
    <property type="entry name" value="MFS transporter permease"/>
    <property type="match status" value="1"/>
</dbReference>
<feature type="transmembrane region" description="Helical" evidence="6">
    <location>
        <begin position="256"/>
        <end position="276"/>
    </location>
</feature>
<sequence>MSDTLHAASNVGQAQRIEDRIYRKVTLRLIPFLILCYVAAYLDRVNIGFAKLQMLSDLQFSETVYGLGAGVFFIGYFLFEVPSNLLMQRVGAKAWIARIMVTWAFISAAFFFVQTPTQFYILRFLLGSAEAGFYPGIVLYLMQWYPARRRSHVLAIFMVGIPLAGIIGGPLSGWILEAFNGTHGHPGWRWLFLIEAAPSLILGIAAFFYLKNRPSDANWLTREEAAVITNALDSAASRHARISETVGQVFRDPRMLLMALIYFCVIMGQYGLTFWMPTLIKASGVTGTLNIGVLSAIPFVFGAIAMVSFGRNSDRTGERRWHLIVPMLLGATGYAITAWAGANVPLALVGLSLAAAGVLTPGPLFWALPSAILAGTGAAAGIAAINAFAGLAGFVSPYLIGWLRDLTHSSVIAMYVSAGVLVAGAAMILLVPAKLVNR</sequence>
<gene>
    <name evidence="8" type="ORF">BG61_21820</name>
</gene>
<dbReference type="AlphaFoldDB" id="A0A069PM33"/>
<keyword evidence="9" id="KW-1185">Reference proteome</keyword>
<feature type="transmembrane region" description="Helical" evidence="6">
    <location>
        <begin position="321"/>
        <end position="340"/>
    </location>
</feature>
<dbReference type="PANTHER" id="PTHR43791">
    <property type="entry name" value="PERMEASE-RELATED"/>
    <property type="match status" value="1"/>
</dbReference>
<evidence type="ECO:0000256" key="4">
    <source>
        <dbReference type="ARBA" id="ARBA00022989"/>
    </source>
</evidence>
<accession>A0A069PM33</accession>
<dbReference type="STRING" id="60547.GCA_000751215_00381"/>
<feature type="domain" description="Major facilitator superfamily (MFS) profile" evidence="7">
    <location>
        <begin position="29"/>
        <end position="436"/>
    </location>
</feature>
<evidence type="ECO:0000256" key="3">
    <source>
        <dbReference type="ARBA" id="ARBA00022692"/>
    </source>
</evidence>
<dbReference type="GO" id="GO:0005886">
    <property type="term" value="C:plasma membrane"/>
    <property type="evidence" value="ECO:0007669"/>
    <property type="project" value="TreeGrafter"/>
</dbReference>
<name>A0A069PM33_9BURK</name>
<comment type="subcellular location">
    <subcellularLocation>
        <location evidence="1">Membrane</location>
        <topology evidence="1">Multi-pass membrane protein</topology>
    </subcellularLocation>
</comment>
<feature type="transmembrane region" description="Helical" evidence="6">
    <location>
        <begin position="25"/>
        <end position="43"/>
    </location>
</feature>
<feature type="transmembrane region" description="Helical" evidence="6">
    <location>
        <begin position="188"/>
        <end position="210"/>
    </location>
</feature>
<feature type="transmembrane region" description="Helical" evidence="6">
    <location>
        <begin position="346"/>
        <end position="366"/>
    </location>
</feature>
<feature type="transmembrane region" description="Helical" evidence="6">
    <location>
        <begin position="288"/>
        <end position="309"/>
    </location>
</feature>
<dbReference type="PROSITE" id="PS50850">
    <property type="entry name" value="MFS"/>
    <property type="match status" value="1"/>
</dbReference>
<evidence type="ECO:0000313" key="8">
    <source>
        <dbReference type="EMBL" id="KDR40984.1"/>
    </source>
</evidence>
<proteinExistence type="predicted"/>
<keyword evidence="3 6" id="KW-0812">Transmembrane</keyword>
<evidence type="ECO:0000256" key="5">
    <source>
        <dbReference type="ARBA" id="ARBA00023136"/>
    </source>
</evidence>
<dbReference type="RefSeq" id="WP_035925084.1">
    <property type="nucleotide sequence ID" value="NZ_CADFFX010000029.1"/>
</dbReference>
<evidence type="ECO:0000256" key="6">
    <source>
        <dbReference type="SAM" id="Phobius"/>
    </source>
</evidence>
<dbReference type="Pfam" id="PF07690">
    <property type="entry name" value="MFS_1"/>
    <property type="match status" value="1"/>
</dbReference>
<evidence type="ECO:0000256" key="1">
    <source>
        <dbReference type="ARBA" id="ARBA00004141"/>
    </source>
</evidence>
<keyword evidence="5 6" id="KW-0472">Membrane</keyword>